<dbReference type="VEuPathDB" id="FungiDB:AB675_10615"/>
<organism evidence="3 4">
    <name type="scientific">Cyphellophora attinorum</name>
    <dbReference type="NCBI Taxonomy" id="1664694"/>
    <lineage>
        <taxon>Eukaryota</taxon>
        <taxon>Fungi</taxon>
        <taxon>Dikarya</taxon>
        <taxon>Ascomycota</taxon>
        <taxon>Pezizomycotina</taxon>
        <taxon>Eurotiomycetes</taxon>
        <taxon>Chaetothyriomycetidae</taxon>
        <taxon>Chaetothyriales</taxon>
        <taxon>Cyphellophoraceae</taxon>
        <taxon>Cyphellophora</taxon>
    </lineage>
</organism>
<dbReference type="RefSeq" id="XP_018000597.1">
    <property type="nucleotide sequence ID" value="XM_018139401.1"/>
</dbReference>
<keyword evidence="2" id="KW-1133">Transmembrane helix</keyword>
<keyword evidence="4" id="KW-1185">Reference proteome</keyword>
<reference evidence="3 4" key="1">
    <citation type="submission" date="2015-06" db="EMBL/GenBank/DDBJ databases">
        <title>Draft genome of the ant-associated black yeast Phialophora attae CBS 131958.</title>
        <authorList>
            <person name="Moreno L.F."/>
            <person name="Stielow B.J."/>
            <person name="de Hoog S."/>
            <person name="Vicente V.A."/>
            <person name="Weiss V.A."/>
            <person name="de Vries M."/>
            <person name="Cruz L.M."/>
            <person name="Souza E.M."/>
        </authorList>
    </citation>
    <scope>NUCLEOTIDE SEQUENCE [LARGE SCALE GENOMIC DNA]</scope>
    <source>
        <strain evidence="3 4">CBS 131958</strain>
    </source>
</reference>
<evidence type="ECO:0000313" key="4">
    <source>
        <dbReference type="Proteomes" id="UP000038010"/>
    </source>
</evidence>
<comment type="caution">
    <text evidence="3">The sequence shown here is derived from an EMBL/GenBank/DDBJ whole genome shotgun (WGS) entry which is preliminary data.</text>
</comment>
<protein>
    <submittedName>
        <fullName evidence="3">Uncharacterized protein</fullName>
    </submittedName>
</protein>
<name>A0A0N1H9Y9_9EURO</name>
<accession>A0A0N1H9Y9</accession>
<dbReference type="EMBL" id="LFJN01000011">
    <property type="protein sequence ID" value="KPI40634.1"/>
    <property type="molecule type" value="Genomic_DNA"/>
</dbReference>
<evidence type="ECO:0000256" key="1">
    <source>
        <dbReference type="SAM" id="MobiDB-lite"/>
    </source>
</evidence>
<evidence type="ECO:0000313" key="3">
    <source>
        <dbReference type="EMBL" id="KPI40634.1"/>
    </source>
</evidence>
<feature type="transmembrane region" description="Helical" evidence="2">
    <location>
        <begin position="41"/>
        <end position="61"/>
    </location>
</feature>
<keyword evidence="2" id="KW-0472">Membrane</keyword>
<sequence length="162" mass="17846">MSMHEYSKLRENNEEGFEVDDGPASRCTDRVHSSTFRGLKVAVATLTCLLALSLIAITVLVSRLPSSTDCQGTTLSASLSSQYRSTTLGRDSRYMTRNHAADALWEVMLEDHLGEYSTPDGPFDRGEFSIYAASPGSVWLYSKRAKERTSAWTSVTITGHTV</sequence>
<feature type="region of interest" description="Disordered" evidence="1">
    <location>
        <begin position="1"/>
        <end position="24"/>
    </location>
</feature>
<feature type="compositionally biased region" description="Basic and acidic residues" evidence="1">
    <location>
        <begin position="1"/>
        <end position="13"/>
    </location>
</feature>
<dbReference type="Proteomes" id="UP000038010">
    <property type="component" value="Unassembled WGS sequence"/>
</dbReference>
<dbReference type="AlphaFoldDB" id="A0A0N1H9Y9"/>
<gene>
    <name evidence="3" type="ORF">AB675_10615</name>
</gene>
<dbReference type="GeneID" id="28731281"/>
<proteinExistence type="predicted"/>
<keyword evidence="2" id="KW-0812">Transmembrane</keyword>
<evidence type="ECO:0000256" key="2">
    <source>
        <dbReference type="SAM" id="Phobius"/>
    </source>
</evidence>